<evidence type="ECO:0000313" key="11">
    <source>
        <dbReference type="EMBL" id="KAJ0399586.1"/>
    </source>
</evidence>
<dbReference type="PROSITE" id="PS50145">
    <property type="entry name" value="ZF_TRAF"/>
    <property type="match status" value="13"/>
</dbReference>
<feature type="domain" description="TRAF-type" evidence="10">
    <location>
        <begin position="2318"/>
        <end position="2364"/>
    </location>
</feature>
<dbReference type="PROSITE" id="PS50297">
    <property type="entry name" value="ANK_REP_REGION"/>
    <property type="match status" value="5"/>
</dbReference>
<dbReference type="InterPro" id="IPR036770">
    <property type="entry name" value="Ankyrin_rpt-contain_sf"/>
</dbReference>
<dbReference type="PROSITE" id="PS50088">
    <property type="entry name" value="ANK_REPEAT"/>
    <property type="match status" value="7"/>
</dbReference>
<sequence>MGRSALERLAESPLQSAAAHRRPSSKKQKRKKKKRDHGRRRKEDGDSDSEGEGEGEPPSVPRASDASRAYEDALQRRDLGRVLWLLESDAVPINYETIGGDTALFAAIAARDATAVRMVLERGVSIDYQSRKGYTPLMKAIAAAAPFAEASRRAGDSPDPERSDAEEQEQEQEQAFDNAMVRCVLAFGPDLSLRDRAGLSAADWARKTGNRAALALLERFHAQQIALHQDVAQRQQRQSECESLLQRHDELIMQMEALLRLPTLQEHEMLAMLAAIPTDVTLERVEAAQQDLAAIQALTAGGSSASQRAVFVVNLETREGWTPLTKAAACGFVDAIQRLVALGAELEQESARLRHTAMTWACVCGHEPVVLLLLRHRVDVLRPTREGKTALIHAAANGRAVVARHLLHAMHDRAVRVTSGKEAFHVDERRVLELNRDPSARPKTAWRRPTTRSAKRKPGAEEWHELFLAMVQHRDASGRDASAYAESSPDVAELLRHALAQAESHAAYVALHRDRTRLAPCRFAAQGCAFMAPRDLLPPHELHECPHRDIACERCGERVIVTELAAHDTVACPKRLVACRHREFGCLERLVAADRALHEQEHCRKRRVACRRGCGAANLAADELDEHETSLCARRLIECDRQCGAAPFPANTSAQHRRAECAKRLLKCTGGATGTGGCGRAVPADEMDLHVVTLCELRRLPCKWSSLGCPQWIGGTPESRRHHEDHECAFRVVPCRHGDACALGRSGRLVHAFADQHYAWQCAIEPQACGLDGCSASLPRHVMDVHALPDAGDCLHRSTRCRIDLCGKTIRLFDLAFARRAAATAQDDAVTSDNAIARSTGARLSLRGFTARVRRYEAFLASLEAAAPPPASDPEQRQEDEETETETAQPRAPRRRREPSTAVGDVPVYVSNRRLREHIVSWLEELLATLRRELAQHQEDVAAAAVTCRVLTFDADSERHLVEFRDGRSEWLRLARCEYDVEPTPPPSFACGLVQAQELARHETLACALRLVPCPLECGQRLSAQQLSGHLATRCSQRNASCRLGCGAVVPSLALDEHESDRCPHRVVGCEHCLEAMPHRALAAHLATQCPLLPRRCRLGCQASVALAHAAEHERDVCPKALVACPQCEQQVWRSEAAAHAASECPLRVVGRCQVPHCSWPRELRANELAHHLLHDCTARTVACRQCGASLQAFALADHLALLCPERLVHCHRGCGARVRDREAPQHEDEQCPRRLVHCPQRCGAELVAQDAAAHVRSECAMRAVSCSLGCGDRLLACQREAHAVRCRQRLVPCGAGARHCARPLRLWFRRRRLVRCAAHGETALLHAIKAGDDELVAFLLQHVDVADADAEFANGFSPLTMAVAQRALPLVKTLVRVGADVNVETSRGRTPLLEAVLARDADVAAFLVADCRADVSHVTRHGQRALAVAEALADSGSSEEQAAARRVLAVLREQLALEHEQRALFVAIACSDYEYVAALFKHAPPSGETTTASHAVVLAQLEAAARESEARHAALQSEFDDSVRQLNESLADTESKTTGVQQLRVSVEDGHAQLARIDAAHDESEAASGALESEVLEHIRAITARDIAGLLNAHAPPAETYLVVMKSLCLLCGVVPRGRRNASEYTDQEWWKTAQALLMDRTLLQRLRSYRKQSISPDVMAKVRRECLRTPAFSAVAAPPPDDDQDDDDQGDDDQDVVPTLPTPSPRRLARRGAFRRVLPRREQLEGDLLGILASWVRGVEIEYKAQTTRQTLTERKRRLAVSLSATEAGLQRASFEMQVASRSLPARQEEVDALRVRLEAAERDASAARQRLKAFRLLHWAALNGHTPLSFACAVGNDAVVHTLLTHGASSGYTLEERELSASLIQLVFRDFLFRQRQRRRRKLEATGGSTDAAVDALVRNVAQTFLLAQLQRRRRFFLRTHRVPLHEAVYNGFPEIAALLLEHGAKLWQRTHVFPLRRLPGRELVPFPADNAAAREIARRGGWTLVPLTESSAADDRRLLLPAPRDAARVERELAPLTIEETLAHALARLESRTFRRESGWGASVDAQSALRETAVFLSDAVARCRATQLATRDDVVARKAIARKAKRLAGLHDELDAAIVARDFERVDRLLDDGAFADHETPRDGLSALMAASLEERYVRNRDGHDVLAVAFLLDRAANRPFVDFESSRGRTALGVAAFHGALQCAAALLERGADVNLATRSSGETALMVAAGNGQRAMVELLLRESATRLFVRDQRGLTAYDHAARGGFEDVKHVLGAAMTADGAGSRGGRVVAAGSAAFGVCKWGCGFVAPLVGHAVEHAVATRETRPLEDHEAHDCGKRLVDCPNGCGVAMLWAEELPLHLRAQCPQRLVPCPQPKCGALVVSRALPEHAAEHCEFRVVTCECGESMTFQRHVVHAKTQCVMRRVPCPLQCREPAAALRHGSLRRLFDAVQTERLVRVCDLAEHQRSECEMRRVRCRNGCVANELLFRDRAHHENETCVLRRVRCRWGCDEPVIAHAQPHHESDECLLRELACPKKCGLTVRFLELDEHTNATCARRLVLCALGCGRRVPLHTMESHVTTECRRRVVCCERCGESLMELELATHQSASCTQRISVCGLCGQSNVPFARLQLHRESECRMRVVSCRFNCFTTNLLAHAKERHESFECAFRPIYCPLGCGETIVAHTAKRHERSCGMRFVVCSLGCGAELREKDRVEHETSYCPANRHLRRSQK</sequence>
<keyword evidence="5 6" id="KW-0040">ANK repeat</keyword>
<dbReference type="GO" id="GO:0008270">
    <property type="term" value="F:zinc ion binding"/>
    <property type="evidence" value="ECO:0007669"/>
    <property type="project" value="UniProtKB-KW"/>
</dbReference>
<keyword evidence="8" id="KW-0175">Coiled coil</keyword>
<evidence type="ECO:0000256" key="3">
    <source>
        <dbReference type="ARBA" id="ARBA00022771"/>
    </source>
</evidence>
<feature type="repeat" description="ANK" evidence="6">
    <location>
        <begin position="2173"/>
        <end position="2205"/>
    </location>
</feature>
<feature type="domain" description="TRAF-type" evidence="10">
    <location>
        <begin position="2648"/>
        <end position="2695"/>
    </location>
</feature>
<feature type="compositionally biased region" description="Basic and acidic residues" evidence="9">
    <location>
        <begin position="150"/>
        <end position="165"/>
    </location>
</feature>
<feature type="coiled-coil region" evidence="8">
    <location>
        <begin position="920"/>
        <end position="947"/>
    </location>
</feature>
<dbReference type="Gene3D" id="1.25.40.20">
    <property type="entry name" value="Ankyrin repeat-containing domain"/>
    <property type="match status" value="5"/>
</dbReference>
<evidence type="ECO:0000256" key="6">
    <source>
        <dbReference type="PROSITE-ProRule" id="PRU00023"/>
    </source>
</evidence>
<dbReference type="InterPro" id="IPR001293">
    <property type="entry name" value="Znf_TRAF"/>
</dbReference>
<dbReference type="Pfam" id="PF12796">
    <property type="entry name" value="Ank_2"/>
    <property type="match status" value="2"/>
</dbReference>
<feature type="domain" description="TRAF-type" evidence="10">
    <location>
        <begin position="1170"/>
        <end position="1219"/>
    </location>
</feature>
<dbReference type="SUPFAM" id="SSF49599">
    <property type="entry name" value="TRAF domain-like"/>
    <property type="match status" value="3"/>
</dbReference>
<evidence type="ECO:0000313" key="12">
    <source>
        <dbReference type="Proteomes" id="UP001209570"/>
    </source>
</evidence>
<gene>
    <name evidence="11" type="ORF">P43SY_009645</name>
</gene>
<dbReference type="PANTHER" id="PTHR24198:SF165">
    <property type="entry name" value="ANKYRIN REPEAT-CONTAINING PROTEIN-RELATED"/>
    <property type="match status" value="1"/>
</dbReference>
<feature type="zinc finger region" description="TRAF-type" evidence="7">
    <location>
        <begin position="1170"/>
        <end position="1219"/>
    </location>
</feature>
<evidence type="ECO:0000256" key="2">
    <source>
        <dbReference type="ARBA" id="ARBA00022737"/>
    </source>
</evidence>
<feature type="domain" description="TRAF-type" evidence="10">
    <location>
        <begin position="656"/>
        <end position="709"/>
    </location>
</feature>
<protein>
    <recommendedName>
        <fullName evidence="10">TRAF-type domain-containing protein</fullName>
    </recommendedName>
</protein>
<feature type="zinc finger region" description="TRAF-type" evidence="7">
    <location>
        <begin position="2318"/>
        <end position="2364"/>
    </location>
</feature>
<keyword evidence="1 7" id="KW-0479">Metal-binding</keyword>
<feature type="zinc finger region" description="TRAF-type" evidence="7">
    <location>
        <begin position="2507"/>
        <end position="2562"/>
    </location>
</feature>
<keyword evidence="3 7" id="KW-0863">Zinc-finger</keyword>
<organism evidence="11 12">
    <name type="scientific">Pythium insidiosum</name>
    <name type="common">Pythiosis disease agent</name>
    <dbReference type="NCBI Taxonomy" id="114742"/>
    <lineage>
        <taxon>Eukaryota</taxon>
        <taxon>Sar</taxon>
        <taxon>Stramenopiles</taxon>
        <taxon>Oomycota</taxon>
        <taxon>Peronosporomycetes</taxon>
        <taxon>Pythiales</taxon>
        <taxon>Pythiaceae</taxon>
        <taxon>Pythium</taxon>
    </lineage>
</organism>
<feature type="zinc finger region" description="TRAF-type" evidence="7">
    <location>
        <begin position="1227"/>
        <end position="1271"/>
    </location>
</feature>
<dbReference type="Gene3D" id="3.30.40.10">
    <property type="entry name" value="Zinc/RING finger domain, C3HC4 (zinc finger)"/>
    <property type="match status" value="13"/>
</dbReference>
<feature type="domain" description="TRAF-type" evidence="10">
    <location>
        <begin position="1002"/>
        <end position="1055"/>
    </location>
</feature>
<feature type="domain" description="TRAF-type" evidence="10">
    <location>
        <begin position="1058"/>
        <end position="1101"/>
    </location>
</feature>
<feature type="zinc finger region" description="TRAF-type" evidence="7">
    <location>
        <begin position="2648"/>
        <end position="2695"/>
    </location>
</feature>
<feature type="domain" description="TRAF-type" evidence="10">
    <location>
        <begin position="540"/>
        <end position="586"/>
    </location>
</feature>
<feature type="zinc finger region" description="TRAF-type" evidence="7">
    <location>
        <begin position="1002"/>
        <end position="1055"/>
    </location>
</feature>
<accession>A0AAD5LFR8</accession>
<dbReference type="EMBL" id="JAKCXM010000178">
    <property type="protein sequence ID" value="KAJ0399586.1"/>
    <property type="molecule type" value="Genomic_DNA"/>
</dbReference>
<feature type="zinc finger region" description="TRAF-type" evidence="7">
    <location>
        <begin position="2451"/>
        <end position="2496"/>
    </location>
</feature>
<feature type="zinc finger region" description="TRAF-type" evidence="7">
    <location>
        <begin position="1058"/>
        <end position="1101"/>
    </location>
</feature>
<comment type="caution">
    <text evidence="11">The sequence shown here is derived from an EMBL/GenBank/DDBJ whole genome shotgun (WGS) entry which is preliminary data.</text>
</comment>
<proteinExistence type="predicted"/>
<feature type="region of interest" description="Disordered" evidence="9">
    <location>
        <begin position="864"/>
        <end position="903"/>
    </location>
</feature>
<reference evidence="11" key="1">
    <citation type="submission" date="2021-12" db="EMBL/GenBank/DDBJ databases">
        <title>Prjna785345.</title>
        <authorList>
            <person name="Rujirawat T."/>
            <person name="Krajaejun T."/>
        </authorList>
    </citation>
    <scope>NUCLEOTIDE SEQUENCE</scope>
    <source>
        <strain evidence="11">Pi057C3</strain>
    </source>
</reference>
<feature type="coiled-coil region" evidence="8">
    <location>
        <begin position="1786"/>
        <end position="1820"/>
    </location>
</feature>
<dbReference type="Gene3D" id="1.20.920.60">
    <property type="match status" value="1"/>
</dbReference>
<feature type="repeat" description="ANK" evidence="6">
    <location>
        <begin position="1826"/>
        <end position="1852"/>
    </location>
</feature>
<dbReference type="SMART" id="SM00248">
    <property type="entry name" value="ANK"/>
    <property type="match status" value="13"/>
</dbReference>
<feature type="domain" description="TRAF-type" evidence="10">
    <location>
        <begin position="2451"/>
        <end position="2496"/>
    </location>
</feature>
<dbReference type="Proteomes" id="UP001209570">
    <property type="component" value="Unassembled WGS sequence"/>
</dbReference>
<dbReference type="InterPro" id="IPR013083">
    <property type="entry name" value="Znf_RING/FYVE/PHD"/>
</dbReference>
<feature type="zinc finger region" description="TRAF-type" evidence="7">
    <location>
        <begin position="2563"/>
        <end position="2606"/>
    </location>
</feature>
<keyword evidence="4 7" id="KW-0862">Zinc</keyword>
<dbReference type="SUPFAM" id="SSF48403">
    <property type="entry name" value="Ankyrin repeat"/>
    <property type="match status" value="2"/>
</dbReference>
<evidence type="ECO:0000256" key="1">
    <source>
        <dbReference type="ARBA" id="ARBA00022723"/>
    </source>
</evidence>
<feature type="zinc finger region" description="TRAF-type" evidence="7">
    <location>
        <begin position="598"/>
        <end position="643"/>
    </location>
</feature>
<evidence type="ECO:0000256" key="7">
    <source>
        <dbReference type="PROSITE-ProRule" id="PRU00207"/>
    </source>
</evidence>
<feature type="domain" description="TRAF-type" evidence="10">
    <location>
        <begin position="2563"/>
        <end position="2606"/>
    </location>
</feature>
<feature type="repeat" description="ANK" evidence="6">
    <location>
        <begin position="1355"/>
        <end position="1387"/>
    </location>
</feature>
<feature type="repeat" description="ANK" evidence="6">
    <location>
        <begin position="99"/>
        <end position="131"/>
    </location>
</feature>
<evidence type="ECO:0000259" key="10">
    <source>
        <dbReference type="PROSITE" id="PS50145"/>
    </source>
</evidence>
<dbReference type="Pfam" id="PF00023">
    <property type="entry name" value="Ank"/>
    <property type="match status" value="1"/>
</dbReference>
<name>A0AAD5LFR8_PYTIN</name>
<evidence type="ECO:0000256" key="9">
    <source>
        <dbReference type="SAM" id="MobiDB-lite"/>
    </source>
</evidence>
<feature type="repeat" description="ANK" evidence="6">
    <location>
        <begin position="1923"/>
        <end position="1955"/>
    </location>
</feature>
<feature type="region of interest" description="Disordered" evidence="9">
    <location>
        <begin position="1"/>
        <end position="67"/>
    </location>
</feature>
<feature type="repeat" description="ANK" evidence="6">
    <location>
        <begin position="319"/>
        <end position="351"/>
    </location>
</feature>
<feature type="domain" description="TRAF-type" evidence="10">
    <location>
        <begin position="1113"/>
        <end position="1146"/>
    </location>
</feature>
<feature type="repeat" description="ANK" evidence="6">
    <location>
        <begin position="2207"/>
        <end position="2232"/>
    </location>
</feature>
<dbReference type="InterPro" id="IPR002110">
    <property type="entry name" value="Ankyrin_rpt"/>
</dbReference>
<dbReference type="Pfam" id="PF02176">
    <property type="entry name" value="zf-TRAF"/>
    <property type="match status" value="5"/>
</dbReference>
<dbReference type="Pfam" id="PF13637">
    <property type="entry name" value="Ank_4"/>
    <property type="match status" value="1"/>
</dbReference>
<evidence type="ECO:0000256" key="8">
    <source>
        <dbReference type="SAM" id="Coils"/>
    </source>
</evidence>
<keyword evidence="2" id="KW-0677">Repeat</keyword>
<keyword evidence="12" id="KW-1185">Reference proteome</keyword>
<feature type="domain" description="TRAF-type" evidence="10">
    <location>
        <begin position="1227"/>
        <end position="1271"/>
    </location>
</feature>
<feature type="region of interest" description="Disordered" evidence="9">
    <location>
        <begin position="1673"/>
        <end position="1710"/>
    </location>
</feature>
<feature type="compositionally biased region" description="Acidic residues" evidence="9">
    <location>
        <begin position="45"/>
        <end position="55"/>
    </location>
</feature>
<feature type="region of interest" description="Disordered" evidence="9">
    <location>
        <begin position="149"/>
        <end position="173"/>
    </location>
</feature>
<feature type="compositionally biased region" description="Basic and acidic residues" evidence="9">
    <location>
        <begin position="1"/>
        <end position="10"/>
    </location>
</feature>
<dbReference type="PROSITE" id="PS50096">
    <property type="entry name" value="IQ"/>
    <property type="match status" value="1"/>
</dbReference>
<evidence type="ECO:0000256" key="4">
    <source>
        <dbReference type="ARBA" id="ARBA00022833"/>
    </source>
</evidence>
<feature type="domain" description="TRAF-type" evidence="10">
    <location>
        <begin position="598"/>
        <end position="643"/>
    </location>
</feature>
<feature type="compositionally biased region" description="Acidic residues" evidence="9">
    <location>
        <begin position="1682"/>
        <end position="1697"/>
    </location>
</feature>
<feature type="zinc finger region" description="TRAF-type" evidence="7">
    <location>
        <begin position="540"/>
        <end position="586"/>
    </location>
</feature>
<feature type="zinc finger region" description="TRAF-type" evidence="7">
    <location>
        <begin position="1113"/>
        <end position="1146"/>
    </location>
</feature>
<feature type="domain" description="TRAF-type" evidence="10">
    <location>
        <begin position="2507"/>
        <end position="2562"/>
    </location>
</feature>
<feature type="zinc finger region" description="TRAF-type" evidence="7">
    <location>
        <begin position="656"/>
        <end position="709"/>
    </location>
</feature>
<dbReference type="PANTHER" id="PTHR24198">
    <property type="entry name" value="ANKYRIN REPEAT AND PROTEIN KINASE DOMAIN-CONTAINING PROTEIN"/>
    <property type="match status" value="1"/>
</dbReference>
<evidence type="ECO:0000256" key="5">
    <source>
        <dbReference type="ARBA" id="ARBA00023043"/>
    </source>
</evidence>
<feature type="compositionally biased region" description="Basic residues" evidence="9">
    <location>
        <begin position="19"/>
        <end position="40"/>
    </location>
</feature>